<evidence type="ECO:0000313" key="17">
    <source>
        <dbReference type="Proteomes" id="UP000307362"/>
    </source>
</evidence>
<evidence type="ECO:0000256" key="3">
    <source>
        <dbReference type="ARBA" id="ARBA00006501"/>
    </source>
</evidence>
<dbReference type="GO" id="GO:0070818">
    <property type="term" value="F:protoporphyrinogen oxidase activity"/>
    <property type="evidence" value="ECO:0007669"/>
    <property type="project" value="UniProtKB-UniRule"/>
</dbReference>
<dbReference type="PROSITE" id="PS51257">
    <property type="entry name" value="PROKAR_LIPOPROTEIN"/>
    <property type="match status" value="1"/>
</dbReference>
<keyword evidence="5 14" id="KW-1003">Cell membrane</keyword>
<dbReference type="Pfam" id="PF03653">
    <property type="entry name" value="UPF0093"/>
    <property type="match status" value="1"/>
</dbReference>
<comment type="similarity">
    <text evidence="3 14">Belongs to the HemJ family.</text>
</comment>
<reference evidence="16 17" key="1">
    <citation type="submission" date="2017-12" db="EMBL/GenBank/DDBJ databases">
        <authorList>
            <person name="Paulsen S."/>
            <person name="Gram L.K."/>
        </authorList>
    </citation>
    <scope>NUCLEOTIDE SEQUENCE [LARGE SCALE GENOMIC DNA]</scope>
    <source>
        <strain evidence="16 17">S1189</strain>
    </source>
</reference>
<dbReference type="InterPro" id="IPR005265">
    <property type="entry name" value="HemJ-like"/>
</dbReference>
<keyword evidence="10" id="KW-0560">Oxidoreductase</keyword>
<dbReference type="PANTHER" id="PTHR40255">
    <property type="entry name" value="UPF0093 MEMBRANE PROTEIN SLR1790"/>
    <property type="match status" value="1"/>
</dbReference>
<protein>
    <recommendedName>
        <fullName evidence="4 14">Protoporphyrinogen IX oxidase</fullName>
        <ecNumber evidence="14">1.3.99.-</ecNumber>
    </recommendedName>
</protein>
<comment type="caution">
    <text evidence="16">The sequence shown here is derived from an EMBL/GenBank/DDBJ whole genome shotgun (WGS) entry which is preliminary data.</text>
</comment>
<dbReference type="GO" id="GO:0006782">
    <property type="term" value="P:protoporphyrinogen IX biosynthetic process"/>
    <property type="evidence" value="ECO:0007669"/>
    <property type="project" value="UniProtKB-UniRule"/>
</dbReference>
<dbReference type="GO" id="GO:0005886">
    <property type="term" value="C:plasma membrane"/>
    <property type="evidence" value="ECO:0007669"/>
    <property type="project" value="UniProtKB-SubCell"/>
</dbReference>
<dbReference type="PANTHER" id="PTHR40255:SF1">
    <property type="entry name" value="PROTOPORPHYRINOGEN IX OXIDASE"/>
    <property type="match status" value="1"/>
</dbReference>
<dbReference type="GO" id="GO:0046872">
    <property type="term" value="F:metal ion binding"/>
    <property type="evidence" value="ECO:0007669"/>
    <property type="project" value="UniProtKB-UniRule"/>
</dbReference>
<evidence type="ECO:0000256" key="2">
    <source>
        <dbReference type="ARBA" id="ARBA00005073"/>
    </source>
</evidence>
<comment type="cofactor">
    <cofactor evidence="14">
        <name>heme b</name>
        <dbReference type="ChEBI" id="CHEBI:60344"/>
    </cofactor>
    <text evidence="14">Binds 1 heme b (iron(II)-protoporphyrin IX) group per subunit.</text>
</comment>
<dbReference type="Proteomes" id="UP000307362">
    <property type="component" value="Unassembled WGS sequence"/>
</dbReference>
<reference evidence="17" key="2">
    <citation type="submission" date="2019-06" db="EMBL/GenBank/DDBJ databases">
        <title>Co-occurence of chitin degradation, pigmentation and bioactivity in marine Pseudoalteromonas.</title>
        <authorList>
            <person name="Sonnenschein E.C."/>
            <person name="Bech P.K."/>
        </authorList>
    </citation>
    <scope>NUCLEOTIDE SEQUENCE [LARGE SCALE GENOMIC DNA]</scope>
    <source>
        <strain evidence="17">S1189</strain>
    </source>
</reference>
<keyword evidence="12 14" id="KW-0472">Membrane</keyword>
<dbReference type="AlphaFoldDB" id="A0A5S3YMH2"/>
<evidence type="ECO:0000256" key="10">
    <source>
        <dbReference type="ARBA" id="ARBA00023002"/>
    </source>
</evidence>
<evidence type="ECO:0000256" key="12">
    <source>
        <dbReference type="ARBA" id="ARBA00023136"/>
    </source>
</evidence>
<evidence type="ECO:0000256" key="5">
    <source>
        <dbReference type="ARBA" id="ARBA00022475"/>
    </source>
</evidence>
<evidence type="ECO:0000313" key="16">
    <source>
        <dbReference type="EMBL" id="TMP77244.1"/>
    </source>
</evidence>
<gene>
    <name evidence="16" type="ORF">CWB73_20475</name>
</gene>
<organism evidence="16 17">
    <name type="scientific">Pseudoalteromonas phenolica</name>
    <dbReference type="NCBI Taxonomy" id="161398"/>
    <lineage>
        <taxon>Bacteria</taxon>
        <taxon>Pseudomonadati</taxon>
        <taxon>Pseudomonadota</taxon>
        <taxon>Gammaproteobacteria</taxon>
        <taxon>Alteromonadales</taxon>
        <taxon>Pseudoalteromonadaceae</taxon>
        <taxon>Pseudoalteromonas</taxon>
    </lineage>
</organism>
<dbReference type="EC" id="1.3.99.-" evidence="14"/>
<proteinExistence type="inferred from homology"/>
<name>A0A5S3YMH2_9GAMM</name>
<feature type="transmembrane region" description="Helical" evidence="15">
    <location>
        <begin position="113"/>
        <end position="134"/>
    </location>
</feature>
<evidence type="ECO:0000256" key="9">
    <source>
        <dbReference type="ARBA" id="ARBA00022989"/>
    </source>
</evidence>
<feature type="transmembrane region" description="Helical" evidence="15">
    <location>
        <begin position="49"/>
        <end position="69"/>
    </location>
</feature>
<evidence type="ECO:0000256" key="11">
    <source>
        <dbReference type="ARBA" id="ARBA00023004"/>
    </source>
</evidence>
<dbReference type="UniPathway" id="UPA00251">
    <property type="reaction ID" value="UER00324"/>
</dbReference>
<evidence type="ECO:0000256" key="7">
    <source>
        <dbReference type="ARBA" id="ARBA00022692"/>
    </source>
</evidence>
<sequence>MFIALKVTHIVFVVAWMSCLFVLPRVILHWRKICYSSQESEAFKSLSIGLFRFGSLMAILAIFFGIWLWKAFSFNGAWLHYKMAFVFLLIIYHLISGKLLLNIIKNKPFRSNIALRLFNESSLLIVIPIIYFVVSKNA</sequence>
<evidence type="ECO:0000256" key="4">
    <source>
        <dbReference type="ARBA" id="ARBA00017504"/>
    </source>
</evidence>
<feature type="transmembrane region" description="Helical" evidence="15">
    <location>
        <begin position="6"/>
        <end position="28"/>
    </location>
</feature>
<keyword evidence="11 14" id="KW-0408">Iron</keyword>
<accession>A0A5S3YMH2</accession>
<comment type="function">
    <text evidence="14">Catalyzes the oxidation of protoporphyrinogen IX to protoporphyrin IX.</text>
</comment>
<comment type="subcellular location">
    <subcellularLocation>
        <location evidence="1">Cell membrane</location>
        <topology evidence="1">Multi-pass membrane protein</topology>
    </subcellularLocation>
</comment>
<evidence type="ECO:0000256" key="14">
    <source>
        <dbReference type="PIRNR" id="PIRNR004638"/>
    </source>
</evidence>
<evidence type="ECO:0000256" key="15">
    <source>
        <dbReference type="SAM" id="Phobius"/>
    </source>
</evidence>
<keyword evidence="7 15" id="KW-0812">Transmembrane</keyword>
<dbReference type="EMBL" id="PNCM01000097">
    <property type="protein sequence ID" value="TMP77244.1"/>
    <property type="molecule type" value="Genomic_DNA"/>
</dbReference>
<dbReference type="RefSeq" id="WP_138569263.1">
    <property type="nucleotide sequence ID" value="NZ_PNCM01000097.1"/>
</dbReference>
<comment type="pathway">
    <text evidence="2 14">Porphyrin-containing compound metabolism; protoporphyrin-IX biosynthesis; protoporphyrin-IX from protoporphyrinogen-IX: step 1/1.</text>
</comment>
<evidence type="ECO:0000256" key="8">
    <source>
        <dbReference type="ARBA" id="ARBA00022723"/>
    </source>
</evidence>
<dbReference type="OrthoDB" id="9799367at2"/>
<evidence type="ECO:0000256" key="6">
    <source>
        <dbReference type="ARBA" id="ARBA00022617"/>
    </source>
</evidence>
<keyword evidence="6 14" id="KW-0349">Heme</keyword>
<comment type="catalytic activity">
    <reaction evidence="13 14">
        <text>protoporphyrinogen IX + 3 A = protoporphyrin IX + 3 AH2</text>
        <dbReference type="Rhea" id="RHEA:62000"/>
        <dbReference type="ChEBI" id="CHEBI:13193"/>
        <dbReference type="ChEBI" id="CHEBI:17499"/>
        <dbReference type="ChEBI" id="CHEBI:57306"/>
        <dbReference type="ChEBI" id="CHEBI:57307"/>
    </reaction>
</comment>
<evidence type="ECO:0000256" key="1">
    <source>
        <dbReference type="ARBA" id="ARBA00004651"/>
    </source>
</evidence>
<dbReference type="PIRSF" id="PIRSF004638">
    <property type="entry name" value="UCP004638"/>
    <property type="match status" value="1"/>
</dbReference>
<evidence type="ECO:0000256" key="13">
    <source>
        <dbReference type="ARBA" id="ARBA00048390"/>
    </source>
</evidence>
<keyword evidence="9 15" id="KW-1133">Transmembrane helix</keyword>
<keyword evidence="8 14" id="KW-0479">Metal-binding</keyword>
<feature type="transmembrane region" description="Helical" evidence="15">
    <location>
        <begin position="81"/>
        <end position="101"/>
    </location>
</feature>